<dbReference type="EMBL" id="AP023095">
    <property type="protein sequence ID" value="BCE57415.1"/>
    <property type="molecule type" value="Genomic_DNA"/>
</dbReference>
<dbReference type="AlphaFoldDB" id="A0A810AQ79"/>
<evidence type="ECO:0000313" key="3">
    <source>
        <dbReference type="EMBL" id="BCE57415.1"/>
    </source>
</evidence>
<organism evidence="4">
    <name type="scientific">Bradyrhizobium diazoefficiens</name>
    <dbReference type="NCBI Taxonomy" id="1355477"/>
    <lineage>
        <taxon>Bacteria</taxon>
        <taxon>Pseudomonadati</taxon>
        <taxon>Pseudomonadota</taxon>
        <taxon>Alphaproteobacteria</taxon>
        <taxon>Hyphomicrobiales</taxon>
        <taxon>Nitrobacteraceae</taxon>
        <taxon>Bradyrhizobium</taxon>
    </lineage>
</organism>
<proteinExistence type="predicted"/>
<dbReference type="EMBL" id="AP023097">
    <property type="protein sequence ID" value="BCE74637.1"/>
    <property type="molecule type" value="Genomic_DNA"/>
</dbReference>
<reference evidence="5" key="5">
    <citation type="submission" date="2020-05" db="EMBL/GenBank/DDBJ databases">
        <title>Complete genome sequence of Bradyrhizobium diazoefficiens XF8 isolated from soybean nodule.</title>
        <authorList>
            <person name="Noda R."/>
            <person name="Kakizaki K."/>
            <person name="Minamisawa K."/>
        </authorList>
    </citation>
    <scope>NUCLEOTIDE SEQUENCE</scope>
    <source>
        <strain evidence="5">XF8</strain>
    </source>
</reference>
<evidence type="ECO:0000313" key="4">
    <source>
        <dbReference type="EMBL" id="BCE66090.1"/>
    </source>
</evidence>
<protein>
    <recommendedName>
        <fullName evidence="7">Transposase</fullName>
    </recommendedName>
</protein>
<reference evidence="6" key="6">
    <citation type="submission" date="2020-05" db="EMBL/GenBank/DDBJ databases">
        <title>Complete genome sequence of Bradyrhizobium diazoefficiens XF9 isolated from soybean nodule.</title>
        <authorList>
            <person name="Noda R."/>
            <person name="Kakizaki K."/>
            <person name="Minamisawa K."/>
        </authorList>
    </citation>
    <scope>NUCLEOTIDE SEQUENCE</scope>
    <source>
        <strain evidence="6">XF9</strain>
    </source>
</reference>
<reference evidence="1" key="1">
    <citation type="submission" date="2020-05" db="EMBL/GenBank/DDBJ databases">
        <title>Complete genome sequence of Bradyrhizobium diazoefficiens XF2 isolated from soybean nodule.</title>
        <authorList>
            <person name="Noda R."/>
            <person name="Kakizaki K."/>
            <person name="Minamisawa K."/>
        </authorList>
    </citation>
    <scope>NUCLEOTIDE SEQUENCE</scope>
    <source>
        <strain evidence="1">XF2</strain>
    </source>
</reference>
<reference evidence="2" key="2">
    <citation type="submission" date="2020-05" db="EMBL/GenBank/DDBJ databases">
        <title>Complete genome sequence of Bradyrhizobium diazoefficiens XF3 isolated from soybean nodule.</title>
        <authorList>
            <person name="Noda R."/>
            <person name="Kakizaki K."/>
            <person name="Minamisawa K."/>
        </authorList>
    </citation>
    <scope>NUCLEOTIDE SEQUENCE</scope>
    <source>
        <strain evidence="2">XF3</strain>
    </source>
</reference>
<reference evidence="3" key="3">
    <citation type="submission" date="2020-05" db="EMBL/GenBank/DDBJ databases">
        <title>Complete genome sequence of Bradyrhizobium diazoefficiens XF5 isolated from soybean nodule.</title>
        <authorList>
            <person name="Noda R."/>
            <person name="Kakizaki K."/>
            <person name="Minamisawa K."/>
        </authorList>
    </citation>
    <scope>NUCLEOTIDE SEQUENCE</scope>
    <source>
        <strain evidence="3">XF5</strain>
    </source>
</reference>
<accession>A0A810AQ79</accession>
<dbReference type="EMBL" id="AP023098">
    <property type="protein sequence ID" value="BCE84227.1"/>
    <property type="molecule type" value="Genomic_DNA"/>
</dbReference>
<dbReference type="EMBL" id="AP023092">
    <property type="protein sequence ID" value="BCE31099.1"/>
    <property type="molecule type" value="Genomic_DNA"/>
</dbReference>
<reference evidence="4" key="4">
    <citation type="submission" date="2020-05" db="EMBL/GenBank/DDBJ databases">
        <title>Complete genome sequence of Bradyrhizobium diazoefficiens XF6 isolated from soybean nodule.</title>
        <authorList>
            <person name="Noda R."/>
            <person name="Kakizaki K."/>
            <person name="Minamisawa K."/>
        </authorList>
    </citation>
    <scope>NUCLEOTIDE SEQUENCE</scope>
    <source>
        <strain evidence="4">XF6</strain>
    </source>
</reference>
<dbReference type="EMBL" id="AP023093">
    <property type="protein sequence ID" value="BCE39954.1"/>
    <property type="molecule type" value="Genomic_DNA"/>
</dbReference>
<evidence type="ECO:0000313" key="2">
    <source>
        <dbReference type="EMBL" id="BCE39954.1"/>
    </source>
</evidence>
<evidence type="ECO:0000313" key="1">
    <source>
        <dbReference type="EMBL" id="BCE31099.1"/>
    </source>
</evidence>
<gene>
    <name evidence="1" type="ORF">XF2B_48680</name>
    <name evidence="2" type="ORF">XF3B_49850</name>
    <name evidence="3" type="ORF">XF5B_49270</name>
    <name evidence="4" type="ORF">XF6B_48890</name>
    <name evidence="5" type="ORF">XF8B_47480</name>
    <name evidence="6" type="ORF">XF9B_56480</name>
</gene>
<dbReference type="EMBL" id="AP023096">
    <property type="protein sequence ID" value="BCE66090.1"/>
    <property type="molecule type" value="Genomic_DNA"/>
</dbReference>
<sequence length="44" mass="5352">MRRPCPQKPVKKPKPSRLEEARRIVEEYTKDLREVIKKLARKLH</sequence>
<evidence type="ECO:0000313" key="5">
    <source>
        <dbReference type="EMBL" id="BCE74637.1"/>
    </source>
</evidence>
<evidence type="ECO:0000313" key="6">
    <source>
        <dbReference type="EMBL" id="BCE84227.1"/>
    </source>
</evidence>
<name>A0A810AQ79_9BRAD</name>
<evidence type="ECO:0008006" key="7">
    <source>
        <dbReference type="Google" id="ProtNLM"/>
    </source>
</evidence>
<dbReference type="GeneID" id="93018167"/>
<dbReference type="RefSeq" id="WP_257784518.1">
    <property type="nucleotide sequence ID" value="NZ_AJQI01000369.1"/>
</dbReference>